<evidence type="ECO:0000313" key="1">
    <source>
        <dbReference type="EMBL" id="KAI0058704.1"/>
    </source>
</evidence>
<comment type="caution">
    <text evidence="1">The sequence shown here is derived from an EMBL/GenBank/DDBJ whole genome shotgun (WGS) entry which is preliminary data.</text>
</comment>
<sequence length="209" mass="22510">MSFLSQLFCCCARPSAEDPSAEPDEQTRLIPTTEDASPAQRHVVVDQQRMKERLAVIVRSKESKMVNLNAALPFNLHNKTIHGRIDPSSSRSGRRPSVETAESSSSVSAAAGYPEEARRPVLGVRLITRVSGPTAGRRGRSSLRGARVNACPTPRGTEGNVDGTREGDLAQSPTHEGTNGNCDAEHEVPAPEKTFKIQSVGPLSRSWGD</sequence>
<name>A0ACB8SQ37_9AGAM</name>
<keyword evidence="2" id="KW-1185">Reference proteome</keyword>
<organism evidence="1 2">
    <name type="scientific">Artomyces pyxidatus</name>
    <dbReference type="NCBI Taxonomy" id="48021"/>
    <lineage>
        <taxon>Eukaryota</taxon>
        <taxon>Fungi</taxon>
        <taxon>Dikarya</taxon>
        <taxon>Basidiomycota</taxon>
        <taxon>Agaricomycotina</taxon>
        <taxon>Agaricomycetes</taxon>
        <taxon>Russulales</taxon>
        <taxon>Auriscalpiaceae</taxon>
        <taxon>Artomyces</taxon>
    </lineage>
</organism>
<reference evidence="1" key="2">
    <citation type="journal article" date="2022" name="New Phytol.">
        <title>Evolutionary transition to the ectomycorrhizal habit in the genomes of a hyperdiverse lineage of mushroom-forming fungi.</title>
        <authorList>
            <person name="Looney B."/>
            <person name="Miyauchi S."/>
            <person name="Morin E."/>
            <person name="Drula E."/>
            <person name="Courty P.E."/>
            <person name="Kohler A."/>
            <person name="Kuo A."/>
            <person name="LaButti K."/>
            <person name="Pangilinan J."/>
            <person name="Lipzen A."/>
            <person name="Riley R."/>
            <person name="Andreopoulos W."/>
            <person name="He G."/>
            <person name="Johnson J."/>
            <person name="Nolan M."/>
            <person name="Tritt A."/>
            <person name="Barry K.W."/>
            <person name="Grigoriev I.V."/>
            <person name="Nagy L.G."/>
            <person name="Hibbett D."/>
            <person name="Henrissat B."/>
            <person name="Matheny P.B."/>
            <person name="Labbe J."/>
            <person name="Martin F.M."/>
        </authorList>
    </citation>
    <scope>NUCLEOTIDE SEQUENCE</scope>
    <source>
        <strain evidence="1">HHB10654</strain>
    </source>
</reference>
<accession>A0ACB8SQ37</accession>
<evidence type="ECO:0000313" key="2">
    <source>
        <dbReference type="Proteomes" id="UP000814140"/>
    </source>
</evidence>
<dbReference type="Proteomes" id="UP000814140">
    <property type="component" value="Unassembled WGS sequence"/>
</dbReference>
<protein>
    <submittedName>
        <fullName evidence="1">Uncharacterized protein</fullName>
    </submittedName>
</protein>
<reference evidence="1" key="1">
    <citation type="submission" date="2021-03" db="EMBL/GenBank/DDBJ databases">
        <authorList>
            <consortium name="DOE Joint Genome Institute"/>
            <person name="Ahrendt S."/>
            <person name="Looney B.P."/>
            <person name="Miyauchi S."/>
            <person name="Morin E."/>
            <person name="Drula E."/>
            <person name="Courty P.E."/>
            <person name="Chicoki N."/>
            <person name="Fauchery L."/>
            <person name="Kohler A."/>
            <person name="Kuo A."/>
            <person name="Labutti K."/>
            <person name="Pangilinan J."/>
            <person name="Lipzen A."/>
            <person name="Riley R."/>
            <person name="Andreopoulos W."/>
            <person name="He G."/>
            <person name="Johnson J."/>
            <person name="Barry K.W."/>
            <person name="Grigoriev I.V."/>
            <person name="Nagy L."/>
            <person name="Hibbett D."/>
            <person name="Henrissat B."/>
            <person name="Matheny P.B."/>
            <person name="Labbe J."/>
            <person name="Martin F."/>
        </authorList>
    </citation>
    <scope>NUCLEOTIDE SEQUENCE</scope>
    <source>
        <strain evidence="1">HHB10654</strain>
    </source>
</reference>
<proteinExistence type="predicted"/>
<gene>
    <name evidence="1" type="ORF">BV25DRAFT_1919026</name>
</gene>
<dbReference type="EMBL" id="MU277232">
    <property type="protein sequence ID" value="KAI0058704.1"/>
    <property type="molecule type" value="Genomic_DNA"/>
</dbReference>